<feature type="compositionally biased region" description="Low complexity" evidence="1">
    <location>
        <begin position="85"/>
        <end position="117"/>
    </location>
</feature>
<evidence type="ECO:0000256" key="1">
    <source>
        <dbReference type="SAM" id="MobiDB-lite"/>
    </source>
</evidence>
<organism evidence="3 4">
    <name type="scientific">Apophysomyces ossiformis</name>
    <dbReference type="NCBI Taxonomy" id="679940"/>
    <lineage>
        <taxon>Eukaryota</taxon>
        <taxon>Fungi</taxon>
        <taxon>Fungi incertae sedis</taxon>
        <taxon>Mucoromycota</taxon>
        <taxon>Mucoromycotina</taxon>
        <taxon>Mucoromycetes</taxon>
        <taxon>Mucorales</taxon>
        <taxon>Mucorineae</taxon>
        <taxon>Mucoraceae</taxon>
        <taxon>Apophysomyces</taxon>
    </lineage>
</organism>
<dbReference type="AlphaFoldDB" id="A0A8H7BZ11"/>
<evidence type="ECO:0000313" key="4">
    <source>
        <dbReference type="Proteomes" id="UP000605846"/>
    </source>
</evidence>
<feature type="domain" description="BZIP" evidence="2">
    <location>
        <begin position="25"/>
        <end position="39"/>
    </location>
</feature>
<sequence>MDMSRRSSDPNAKPTMSSEEVLAEKRRRNAGASARFRDRRKQREREIQDRCRQLEHRTRELEEALRRFDPNHSLLQHDEEEADLPSTTTSTMAATASSSSPSRLRSSLSPPATSNGLEGNGGGASGDRTTLNDRVSQLEHLMDHFRREKETDTHKLKELEKEVQSSI</sequence>
<protein>
    <recommendedName>
        <fullName evidence="2">BZIP domain-containing protein</fullName>
    </recommendedName>
</protein>
<dbReference type="Pfam" id="PF07716">
    <property type="entry name" value="bZIP_2"/>
    <property type="match status" value="1"/>
</dbReference>
<dbReference type="InterPro" id="IPR004827">
    <property type="entry name" value="bZIP"/>
</dbReference>
<dbReference type="SUPFAM" id="SSF57959">
    <property type="entry name" value="Leucine zipper domain"/>
    <property type="match status" value="1"/>
</dbReference>
<keyword evidence="4" id="KW-1185">Reference proteome</keyword>
<dbReference type="OrthoDB" id="2247093at2759"/>
<feature type="compositionally biased region" description="Basic and acidic residues" evidence="1">
    <location>
        <begin position="136"/>
        <end position="167"/>
    </location>
</feature>
<name>A0A8H7BZ11_9FUNG</name>
<proteinExistence type="predicted"/>
<feature type="region of interest" description="Disordered" evidence="1">
    <location>
        <begin position="1"/>
        <end position="167"/>
    </location>
</feature>
<dbReference type="Gene3D" id="1.20.5.170">
    <property type="match status" value="1"/>
</dbReference>
<dbReference type="Proteomes" id="UP000605846">
    <property type="component" value="Unassembled WGS sequence"/>
</dbReference>
<dbReference type="GO" id="GO:0003700">
    <property type="term" value="F:DNA-binding transcription factor activity"/>
    <property type="evidence" value="ECO:0007669"/>
    <property type="project" value="InterPro"/>
</dbReference>
<dbReference type="EMBL" id="JABAYA010000004">
    <property type="protein sequence ID" value="KAF7732145.1"/>
    <property type="molecule type" value="Genomic_DNA"/>
</dbReference>
<evidence type="ECO:0000313" key="3">
    <source>
        <dbReference type="EMBL" id="KAF7732145.1"/>
    </source>
</evidence>
<dbReference type="PROSITE" id="PS00036">
    <property type="entry name" value="BZIP_BASIC"/>
    <property type="match status" value="1"/>
</dbReference>
<reference evidence="3" key="1">
    <citation type="submission" date="2020-01" db="EMBL/GenBank/DDBJ databases">
        <title>Genome Sequencing of Three Apophysomyces-Like Fungal Strains Confirms a Novel Fungal Genus in the Mucoromycota with divergent Burkholderia-like Endosymbiotic Bacteria.</title>
        <authorList>
            <person name="Stajich J.E."/>
            <person name="Macias A.M."/>
            <person name="Carter-House D."/>
            <person name="Lovett B."/>
            <person name="Kasson L.R."/>
            <person name="Berry K."/>
            <person name="Grigoriev I."/>
            <person name="Chang Y."/>
            <person name="Spatafora J."/>
            <person name="Kasson M.T."/>
        </authorList>
    </citation>
    <scope>NUCLEOTIDE SEQUENCE</scope>
    <source>
        <strain evidence="3">NRRL A-21654</strain>
    </source>
</reference>
<dbReference type="InterPro" id="IPR046347">
    <property type="entry name" value="bZIP_sf"/>
</dbReference>
<evidence type="ECO:0000259" key="2">
    <source>
        <dbReference type="PROSITE" id="PS00036"/>
    </source>
</evidence>
<gene>
    <name evidence="3" type="ORF">EC973_006400</name>
</gene>
<accession>A0A8H7BZ11</accession>
<feature type="compositionally biased region" description="Basic and acidic residues" evidence="1">
    <location>
        <begin position="41"/>
        <end position="70"/>
    </location>
</feature>
<comment type="caution">
    <text evidence="3">The sequence shown here is derived from an EMBL/GenBank/DDBJ whole genome shotgun (WGS) entry which is preliminary data.</text>
</comment>